<dbReference type="GO" id="GO:0031902">
    <property type="term" value="C:late endosome membrane"/>
    <property type="evidence" value="ECO:0007669"/>
    <property type="project" value="UniProtKB-SubCell"/>
</dbReference>
<keyword evidence="12" id="KW-0458">Lysosome</keyword>
<sequence length="489" mass="52996">MSLRALWIIYNEKGENASIRFSRRFCTVEHRAKSLAGSSYVAVPEDSSFLQLLLTELGLSGSHKSYVAARDDCLYRPRSPAVELRLDGKGTLWPVLALSQAPLILACLPLVDIPSEPRPPLANLLSVSQGLTFLAGLQTFLLGSAGNLDSEGLVSRMATLPSLLLQVCPLGTLLDTPQAVTPTAPTVPTSAGAQKQPAWKTGLHRGRATVNVAVVETVRSMQYGSPTRQDLWDVYGTVTCKCEVEGVLPNVTVTLSLPHNGSPLQDILVHPCVTSLDSSILTASSVDNADGSAFSGPYKFPFSPPLEPFRLCSYTSQVPVPPILGSYQLKEEENNLRLSVSLKLHESVKNSFEYCAAHLPFFNRNQMGVVDVKVSSGQLDVSKEKNLLVWVLGQKFPKSHEVTLDGKITFSGSSQGPSDPLCTGLTAYIKLYLKVPDTTLSGCFVDQHSVQVYSSAKPRIITSRELLSKEYYIWNSTGPAPVSSGQMMI</sequence>
<evidence type="ECO:0000256" key="6">
    <source>
        <dbReference type="ARBA" id="ARBA00021851"/>
    </source>
</evidence>
<dbReference type="GeneID" id="105917532"/>
<comment type="subcellular location">
    <subcellularLocation>
        <location evidence="2">Cytoplasm</location>
        <location evidence="2">Cytosol</location>
    </subcellularLocation>
    <subcellularLocation>
        <location evidence="1">Late endosome membrane</location>
        <topology evidence="1">Peripheral membrane protein</topology>
        <orientation evidence="1">Cytoplasmic side</orientation>
    </subcellularLocation>
    <subcellularLocation>
        <location evidence="3">Lysosome membrane</location>
        <topology evidence="3">Peripheral membrane protein</topology>
        <orientation evidence="3">Cytoplasmic side</orientation>
    </subcellularLocation>
</comment>
<dbReference type="STRING" id="8078.ENSFHEP00000031044"/>
<dbReference type="PANTHER" id="PTHR16082">
    <property type="entry name" value="AP-5 COMPLEX SUBUNIT MU-1"/>
    <property type="match status" value="1"/>
</dbReference>
<dbReference type="AlphaFoldDB" id="A0A3Q2QTP7"/>
<dbReference type="GeneTree" id="ENSGT00390000006191"/>
<dbReference type="Proteomes" id="UP000265000">
    <property type="component" value="Unplaced"/>
</dbReference>
<dbReference type="GO" id="GO:0005829">
    <property type="term" value="C:cytosol"/>
    <property type="evidence" value="ECO:0007669"/>
    <property type="project" value="UniProtKB-SubCell"/>
</dbReference>
<dbReference type="PANTHER" id="PTHR16082:SF2">
    <property type="entry name" value="AP-5 COMPLEX SUBUNIT MU-1"/>
    <property type="match status" value="1"/>
</dbReference>
<reference evidence="15" key="1">
    <citation type="submission" date="2025-08" db="UniProtKB">
        <authorList>
            <consortium name="Ensembl"/>
        </authorList>
    </citation>
    <scope>IDENTIFICATION</scope>
</reference>
<dbReference type="GO" id="GO:0030119">
    <property type="term" value="C:AP-type membrane coat adaptor complex"/>
    <property type="evidence" value="ECO:0007669"/>
    <property type="project" value="TreeGrafter"/>
</dbReference>
<comment type="subunit">
    <text evidence="5">Probably part of the adaptor protein complex 5 (AP-5) a tetramer composed of AP5B1, AP5M1, AP5S1 and AP5Z1.</text>
</comment>
<dbReference type="OrthoDB" id="1877176at2759"/>
<evidence type="ECO:0000256" key="5">
    <source>
        <dbReference type="ARBA" id="ARBA00011174"/>
    </source>
</evidence>
<dbReference type="InterPro" id="IPR036168">
    <property type="entry name" value="AP2_Mu_C_sf"/>
</dbReference>
<dbReference type="Pfam" id="PF00928">
    <property type="entry name" value="Adap_comp_sub"/>
    <property type="match status" value="1"/>
</dbReference>
<evidence type="ECO:0000313" key="16">
    <source>
        <dbReference type="Proteomes" id="UP000265000"/>
    </source>
</evidence>
<comment type="similarity">
    <text evidence="4">Belongs to the adaptor complexes medium subunit family.</text>
</comment>
<keyword evidence="16" id="KW-1185">Reference proteome</keyword>
<proteinExistence type="inferred from homology"/>
<dbReference type="Gene3D" id="2.60.40.1170">
    <property type="entry name" value="Mu homology domain, subdomain B"/>
    <property type="match status" value="2"/>
</dbReference>
<dbReference type="FunFam" id="2.60.40.1170:FF:000014">
    <property type="entry name" value="AP-5 complex subunit mu-1 isoform X1"/>
    <property type="match status" value="1"/>
</dbReference>
<name>A0A3Q2QTP7_FUNHE</name>
<keyword evidence="10" id="KW-0653">Protein transport</keyword>
<reference evidence="15" key="2">
    <citation type="submission" date="2025-09" db="UniProtKB">
        <authorList>
            <consortium name="Ensembl"/>
        </authorList>
    </citation>
    <scope>IDENTIFICATION</scope>
</reference>
<evidence type="ECO:0000256" key="9">
    <source>
        <dbReference type="ARBA" id="ARBA00022753"/>
    </source>
</evidence>
<dbReference type="Ensembl" id="ENSFHET00000033061.1">
    <property type="protein sequence ID" value="ENSFHEP00000031044.1"/>
    <property type="gene ID" value="ENSFHEG00000016705.1"/>
</dbReference>
<evidence type="ECO:0000256" key="12">
    <source>
        <dbReference type="ARBA" id="ARBA00023228"/>
    </source>
</evidence>
<keyword evidence="9" id="KW-0967">Endosome</keyword>
<dbReference type="InterPro" id="IPR039591">
    <property type="entry name" value="AP5M1"/>
</dbReference>
<dbReference type="GO" id="GO:0016197">
    <property type="term" value="P:endosomal transport"/>
    <property type="evidence" value="ECO:0007669"/>
    <property type="project" value="TreeGrafter"/>
</dbReference>
<accession>A0A3Q2QTP7</accession>
<evidence type="ECO:0000259" key="14">
    <source>
        <dbReference type="PROSITE" id="PS51072"/>
    </source>
</evidence>
<evidence type="ECO:0000256" key="4">
    <source>
        <dbReference type="ARBA" id="ARBA00005324"/>
    </source>
</evidence>
<evidence type="ECO:0000256" key="7">
    <source>
        <dbReference type="ARBA" id="ARBA00022448"/>
    </source>
</evidence>
<keyword evidence="11" id="KW-0472">Membrane</keyword>
<evidence type="ECO:0000256" key="13">
    <source>
        <dbReference type="ARBA" id="ARBA00030827"/>
    </source>
</evidence>
<dbReference type="SUPFAM" id="SSF49447">
    <property type="entry name" value="Second domain of Mu2 adaptin subunit (ap50) of ap2 adaptor"/>
    <property type="match status" value="1"/>
</dbReference>
<protein>
    <recommendedName>
        <fullName evidence="6">AP-5 complex subunit mu-1</fullName>
    </recommendedName>
    <alternativeName>
        <fullName evidence="13">Adaptor-related protein complex 5 subunit mu-1</fullName>
    </alternativeName>
</protein>
<dbReference type="FunFam" id="2.60.40.1170:FF:000013">
    <property type="entry name" value="AP-5 complex subunit mu-1 isoform X1"/>
    <property type="match status" value="1"/>
</dbReference>
<dbReference type="GO" id="GO:0015031">
    <property type="term" value="P:protein transport"/>
    <property type="evidence" value="ECO:0007669"/>
    <property type="project" value="UniProtKB-KW"/>
</dbReference>
<evidence type="ECO:0000256" key="11">
    <source>
        <dbReference type="ARBA" id="ARBA00023136"/>
    </source>
</evidence>
<dbReference type="CDD" id="cd09256">
    <property type="entry name" value="AP_MuD_MHD"/>
    <property type="match status" value="1"/>
</dbReference>
<evidence type="ECO:0000256" key="10">
    <source>
        <dbReference type="ARBA" id="ARBA00022927"/>
    </source>
</evidence>
<keyword evidence="8" id="KW-0963">Cytoplasm</keyword>
<evidence type="ECO:0000256" key="1">
    <source>
        <dbReference type="ARBA" id="ARBA00004492"/>
    </source>
</evidence>
<evidence type="ECO:0000256" key="8">
    <source>
        <dbReference type="ARBA" id="ARBA00022490"/>
    </source>
</evidence>
<organism evidence="15 16">
    <name type="scientific">Fundulus heteroclitus</name>
    <name type="common">Killifish</name>
    <name type="synonym">Mummichog</name>
    <dbReference type="NCBI Taxonomy" id="8078"/>
    <lineage>
        <taxon>Eukaryota</taxon>
        <taxon>Metazoa</taxon>
        <taxon>Chordata</taxon>
        <taxon>Craniata</taxon>
        <taxon>Vertebrata</taxon>
        <taxon>Euteleostomi</taxon>
        <taxon>Actinopterygii</taxon>
        <taxon>Neopterygii</taxon>
        <taxon>Teleostei</taxon>
        <taxon>Neoteleostei</taxon>
        <taxon>Acanthomorphata</taxon>
        <taxon>Ovalentaria</taxon>
        <taxon>Atherinomorphae</taxon>
        <taxon>Cyprinodontiformes</taxon>
        <taxon>Fundulidae</taxon>
        <taxon>Fundulus</taxon>
    </lineage>
</organism>
<dbReference type="InterPro" id="IPR028565">
    <property type="entry name" value="MHD"/>
</dbReference>
<evidence type="ECO:0000256" key="2">
    <source>
        <dbReference type="ARBA" id="ARBA00004514"/>
    </source>
</evidence>
<evidence type="ECO:0000256" key="3">
    <source>
        <dbReference type="ARBA" id="ARBA00004630"/>
    </source>
</evidence>
<dbReference type="GO" id="GO:0005765">
    <property type="term" value="C:lysosomal membrane"/>
    <property type="evidence" value="ECO:0007669"/>
    <property type="project" value="UniProtKB-SubCell"/>
</dbReference>
<evidence type="ECO:0000313" key="15">
    <source>
        <dbReference type="Ensembl" id="ENSFHEP00000031044.1"/>
    </source>
</evidence>
<feature type="domain" description="MHD" evidence="14">
    <location>
        <begin position="207"/>
        <end position="475"/>
    </location>
</feature>
<dbReference type="PROSITE" id="PS51072">
    <property type="entry name" value="MHD"/>
    <property type="match status" value="1"/>
</dbReference>
<keyword evidence="7" id="KW-0813">Transport</keyword>